<accession>A0AA51MJL6</accession>
<dbReference type="InterPro" id="IPR007560">
    <property type="entry name" value="Restrct_endonuc_IV_Mrr"/>
</dbReference>
<protein>
    <submittedName>
        <fullName evidence="2">Restriction endonuclease</fullName>
    </submittedName>
</protein>
<dbReference type="Pfam" id="PF04471">
    <property type="entry name" value="Mrr_cat"/>
    <property type="match status" value="1"/>
</dbReference>
<dbReference type="GO" id="GO:0009307">
    <property type="term" value="P:DNA restriction-modification system"/>
    <property type="evidence" value="ECO:0007669"/>
    <property type="project" value="InterPro"/>
</dbReference>
<dbReference type="Proteomes" id="UP001229862">
    <property type="component" value="Chromosome"/>
</dbReference>
<dbReference type="AlphaFoldDB" id="A0AA51MJL6"/>
<dbReference type="InterPro" id="IPR011335">
    <property type="entry name" value="Restrct_endonuc-II-like"/>
</dbReference>
<gene>
    <name evidence="2" type="ORF">RCG00_15225</name>
</gene>
<name>A0AA51MJL6_9GAMM</name>
<keyword evidence="2" id="KW-0255">Endonuclease</keyword>
<dbReference type="GO" id="GO:0015666">
    <property type="term" value="F:restriction endodeoxyribonuclease activity"/>
    <property type="evidence" value="ECO:0007669"/>
    <property type="project" value="TreeGrafter"/>
</dbReference>
<feature type="domain" description="Restriction endonuclease type IV Mrr" evidence="1">
    <location>
        <begin position="80"/>
        <end position="198"/>
    </location>
</feature>
<keyword evidence="2" id="KW-0378">Hydrolase</keyword>
<sequence>MYSLLGVSGFAGLDHVRELAKARNALEKNDLTLSERKRLDDRIEMVRFLLLTDEDQQKSIISSIVDSNQRILKNRLKEKLDNINPHTFERIIAKLLSFMGYANIEATKKSRDGGIDIVAYSDIGKLHRIKTVVQVKRIKANVGTPVVDNLRGAMNACGADRGLIITTSDFSKDCRKSTKHDSALKVHLINGNELVDLLIQHEVGVKSENITIYSIDEDFLSSV</sequence>
<dbReference type="PANTHER" id="PTHR30015">
    <property type="entry name" value="MRR RESTRICTION SYSTEM PROTEIN"/>
    <property type="match status" value="1"/>
</dbReference>
<dbReference type="EMBL" id="CP133217">
    <property type="protein sequence ID" value="WML85647.1"/>
    <property type="molecule type" value="Genomic_DNA"/>
</dbReference>
<reference evidence="2" key="1">
    <citation type="submission" date="2023-08" db="EMBL/GenBank/DDBJ databases">
        <title>New molecular markers tilS and rpoB for phylogenetic and monitoring studies of the genus Thiothrix biodiversity.</title>
        <authorList>
            <person name="Ravin N.V."/>
            <person name="Smolyakov D."/>
            <person name="Markov N.D."/>
            <person name="Beletsky A.V."/>
            <person name="Mardanov A.V."/>
            <person name="Rudenko T.S."/>
            <person name="Grabovich M.Y."/>
        </authorList>
    </citation>
    <scope>NUCLEOTIDE SEQUENCE</scope>
    <source>
        <strain evidence="2">DNT52</strain>
    </source>
</reference>
<dbReference type="RefSeq" id="WP_308871744.1">
    <property type="nucleotide sequence ID" value="NZ_CP133197.1"/>
</dbReference>
<evidence type="ECO:0000259" key="1">
    <source>
        <dbReference type="Pfam" id="PF04471"/>
    </source>
</evidence>
<dbReference type="PANTHER" id="PTHR30015:SF7">
    <property type="entry name" value="TYPE IV METHYL-DIRECTED RESTRICTION ENZYME ECOKMRR"/>
    <property type="match status" value="1"/>
</dbReference>
<dbReference type="Gene3D" id="3.40.1350.10">
    <property type="match status" value="1"/>
</dbReference>
<keyword evidence="2" id="KW-0540">Nuclease</keyword>
<dbReference type="GO" id="GO:0003677">
    <property type="term" value="F:DNA binding"/>
    <property type="evidence" value="ECO:0007669"/>
    <property type="project" value="InterPro"/>
</dbReference>
<dbReference type="InterPro" id="IPR052906">
    <property type="entry name" value="Type_IV_Methyl-Rstrct_Enzyme"/>
</dbReference>
<organism evidence="2">
    <name type="scientific">Thiothrix subterranea</name>
    <dbReference type="NCBI Taxonomy" id="2735563"/>
    <lineage>
        <taxon>Bacteria</taxon>
        <taxon>Pseudomonadati</taxon>
        <taxon>Pseudomonadota</taxon>
        <taxon>Gammaproteobacteria</taxon>
        <taxon>Thiotrichales</taxon>
        <taxon>Thiotrichaceae</taxon>
        <taxon>Thiothrix</taxon>
    </lineage>
</organism>
<dbReference type="InterPro" id="IPR011856">
    <property type="entry name" value="tRNA_endonuc-like_dom_sf"/>
</dbReference>
<dbReference type="SUPFAM" id="SSF52980">
    <property type="entry name" value="Restriction endonuclease-like"/>
    <property type="match status" value="1"/>
</dbReference>
<evidence type="ECO:0000313" key="2">
    <source>
        <dbReference type="EMBL" id="WML85647.1"/>
    </source>
</evidence>
<proteinExistence type="predicted"/>